<name>A0A0V1Q0A8_9ASCO</name>
<dbReference type="AlphaFoldDB" id="A0A0V1Q0A8"/>
<protein>
    <submittedName>
        <fullName evidence="1">Uncharacterized protein</fullName>
    </submittedName>
</protein>
<comment type="caution">
    <text evidence="1">The sequence shown here is derived from an EMBL/GenBank/DDBJ whole genome shotgun (WGS) entry which is preliminary data.</text>
</comment>
<dbReference type="RefSeq" id="XP_015467819.1">
    <property type="nucleotide sequence ID" value="XM_015611355.1"/>
</dbReference>
<dbReference type="OrthoDB" id="654211at2759"/>
<dbReference type="EMBL" id="LMYN01000045">
    <property type="protein sequence ID" value="KSA01717.1"/>
    <property type="molecule type" value="Genomic_DNA"/>
</dbReference>
<keyword evidence="2" id="KW-1185">Reference proteome</keyword>
<evidence type="ECO:0000313" key="2">
    <source>
        <dbReference type="Proteomes" id="UP000054251"/>
    </source>
</evidence>
<dbReference type="Proteomes" id="UP000054251">
    <property type="component" value="Unassembled WGS sequence"/>
</dbReference>
<gene>
    <name evidence="1" type="ORF">AC631_02525</name>
</gene>
<sequence length="595" mass="67620">MNGVVGNTGVGVGVIGGVGGGANGGGVGSSSSSSSSDIKVGVGMGGGPANGAYACGMNSAVAIGARPHAITNHGLLLSIAHKVGAILKSEAESEIFVVGYTMLAQDDAPIIPEVLQNLSKFLQFHEIDRIPDFKLCLIYSILSIGHMTVGNTAHCIANFQHSWSLLVQKLIPDYNNNNTNPNDQIEILNSLYILSYMHLKYNLNQYKSMDVTCDLNFNYLDDISYIIMSNLSLNSNIINKNMNLFWCIYNLLSLYQINDGPPKFYQLFLLRPILNLSLIDFMNNISQADTSSKFIQEVMISTVSNELNYFKRTNKLLIFKLTRALHNSIILIHKIIPETSNIEIYKIFKKNLIIKSPSKFHDILRSYIFNPVESIHFNLLSVLLKEFNLSSVQSFNFKAFINSNLNNSLQTFSSAMLPFFEIENREINNNLGIVSFPLIFNLRFVNFQSVDILKLDNLNFEDKMNLNYLIIEWYVTLVKLLINLWKNNHLIDNCILQCLLYLINDNSSDFQFNTEFFWCVFRKLNYYFETWLSFIKNQYFLVNFKNNLHKFVLNYIQSSLNLLSSSVYESRSVTRPNDFMLPPIMPHINPPRTSL</sequence>
<dbReference type="GeneID" id="26839534"/>
<organism evidence="1 2">
    <name type="scientific">Debaryomyces fabryi</name>
    <dbReference type="NCBI Taxonomy" id="58627"/>
    <lineage>
        <taxon>Eukaryota</taxon>
        <taxon>Fungi</taxon>
        <taxon>Dikarya</taxon>
        <taxon>Ascomycota</taxon>
        <taxon>Saccharomycotina</taxon>
        <taxon>Pichiomycetes</taxon>
        <taxon>Debaryomycetaceae</taxon>
        <taxon>Debaryomyces</taxon>
    </lineage>
</organism>
<accession>A0A0V1Q0A8</accession>
<reference evidence="1 2" key="1">
    <citation type="submission" date="2015-11" db="EMBL/GenBank/DDBJ databases">
        <title>The genome of Debaryomyces fabryi.</title>
        <authorList>
            <person name="Tafer H."/>
            <person name="Lopandic K."/>
        </authorList>
    </citation>
    <scope>NUCLEOTIDE SEQUENCE [LARGE SCALE GENOMIC DNA]</scope>
    <source>
        <strain evidence="1 2">CBS 789</strain>
    </source>
</reference>
<proteinExistence type="predicted"/>
<evidence type="ECO:0000313" key="1">
    <source>
        <dbReference type="EMBL" id="KSA01717.1"/>
    </source>
</evidence>